<evidence type="ECO:0000313" key="22">
    <source>
        <dbReference type="EMBL" id="SEH86205.1"/>
    </source>
</evidence>
<evidence type="ECO:0000256" key="15">
    <source>
        <dbReference type="ARBA" id="ARBA00023027"/>
    </source>
</evidence>
<comment type="caution">
    <text evidence="19">Lacks conserved residue(s) required for the propagation of feature annotation.</text>
</comment>
<comment type="subcellular location">
    <subcellularLocation>
        <location evidence="5 19">Cytoplasm</location>
    </subcellularLocation>
</comment>
<evidence type="ECO:0000256" key="12">
    <source>
        <dbReference type="ARBA" id="ARBA00022723"/>
    </source>
</evidence>
<keyword evidence="23" id="KW-1185">Reference proteome</keyword>
<protein>
    <recommendedName>
        <fullName evidence="9 19">3-dehydroquinate synthase</fullName>
        <shortName evidence="19">DHQS</shortName>
        <ecNumber evidence="8 19">4.2.3.4</ecNumber>
    </recommendedName>
</protein>
<keyword evidence="16 19" id="KW-0057">Aromatic amino acid biosynthesis</keyword>
<dbReference type="AlphaFoldDB" id="A0A1C7PBW7"/>
<feature type="binding site" evidence="19">
    <location>
        <position position="185"/>
    </location>
    <ligand>
        <name>Zn(2+)</name>
        <dbReference type="ChEBI" id="CHEBI:29105"/>
    </ligand>
</feature>
<feature type="binding site" evidence="19">
    <location>
        <position position="152"/>
    </location>
    <ligand>
        <name>NAD(+)</name>
        <dbReference type="ChEBI" id="CHEBI:57540"/>
    </ligand>
</feature>
<feature type="binding site" evidence="19">
    <location>
        <position position="270"/>
    </location>
    <ligand>
        <name>Zn(2+)</name>
        <dbReference type="ChEBI" id="CHEBI:29105"/>
    </ligand>
</feature>
<evidence type="ECO:0000256" key="7">
    <source>
        <dbReference type="ARBA" id="ARBA00005412"/>
    </source>
</evidence>
<sequence>MPTVTLSLGKDSYDVHVMNGALDRLGDLVHRSRLTGHAAIVTDTTVVRHYGERARLALEEAGYTTSLHVVDAGEQSKSLATVETLASELVKAGVDRSGFIVALGGGVVGDLAGFTASIHYRGIPFVQVPTTIMAQVDSSVGGKTAVNIPAGKNLVGSFHQPRLVVVDPLTLTTLPARVIREGMAEMVKHAAIRDAAMLYDIRALAEETELGFTLSTIERLPDLIARNIAIKARVVEEDEKETKDVRAFLNFGHTLGHGIEAAVPYGELLHGEVVSLGMRAALFLSEKYAGLSAHASEDVLSTLKALELPLVLPEGIDPATALEKTLTDKKFQAGMIRFVLLGALGQPTISDDITIDDLKEALALLQRPA</sequence>
<dbReference type="GO" id="GO:0046872">
    <property type="term" value="F:metal ion binding"/>
    <property type="evidence" value="ECO:0007669"/>
    <property type="project" value="UniProtKB-KW"/>
</dbReference>
<keyword evidence="14 19" id="KW-0862">Zinc</keyword>
<dbReference type="STRING" id="1679444.PYTT_1281"/>
<dbReference type="Pfam" id="PF24621">
    <property type="entry name" value="DHQS_C"/>
    <property type="match status" value="1"/>
</dbReference>
<keyword evidence="18 19" id="KW-0170">Cobalt</keyword>
<dbReference type="Gene3D" id="1.20.1090.10">
    <property type="entry name" value="Dehydroquinate synthase-like - alpha domain"/>
    <property type="match status" value="1"/>
</dbReference>
<dbReference type="GO" id="GO:0003856">
    <property type="term" value="F:3-dehydroquinate synthase activity"/>
    <property type="evidence" value="ECO:0007669"/>
    <property type="project" value="UniProtKB-UniRule"/>
</dbReference>
<feature type="domain" description="3-dehydroquinate synthase N-terminal" evidence="20">
    <location>
        <begin position="69"/>
        <end position="180"/>
    </location>
</feature>
<comment type="cofactor">
    <cofactor evidence="2 19">
        <name>NAD(+)</name>
        <dbReference type="ChEBI" id="CHEBI:57540"/>
    </cofactor>
</comment>
<organism evidence="22 23">
    <name type="scientific">Akkermansia glycaniphila</name>
    <dbReference type="NCBI Taxonomy" id="1679444"/>
    <lineage>
        <taxon>Bacteria</taxon>
        <taxon>Pseudomonadati</taxon>
        <taxon>Verrucomicrobiota</taxon>
        <taxon>Verrucomicrobiia</taxon>
        <taxon>Verrucomicrobiales</taxon>
        <taxon>Akkermansiaceae</taxon>
        <taxon>Akkermansia</taxon>
    </lineage>
</organism>
<evidence type="ECO:0000256" key="18">
    <source>
        <dbReference type="ARBA" id="ARBA00023285"/>
    </source>
</evidence>
<dbReference type="GO" id="GO:0009073">
    <property type="term" value="P:aromatic amino acid family biosynthetic process"/>
    <property type="evidence" value="ECO:0007669"/>
    <property type="project" value="UniProtKB-KW"/>
</dbReference>
<comment type="cofactor">
    <cofactor evidence="19">
        <name>Co(2+)</name>
        <dbReference type="ChEBI" id="CHEBI:48828"/>
    </cofactor>
    <cofactor evidence="19">
        <name>Zn(2+)</name>
        <dbReference type="ChEBI" id="CHEBI:29105"/>
    </cofactor>
    <text evidence="19">Binds 1 divalent metal cation per subunit. Can use either Co(2+) or Zn(2+).</text>
</comment>
<keyword evidence="10 19" id="KW-0963">Cytoplasm</keyword>
<keyword evidence="15 19" id="KW-0520">NAD</keyword>
<dbReference type="OrthoDB" id="9806583at2"/>
<dbReference type="SUPFAM" id="SSF56796">
    <property type="entry name" value="Dehydroquinate synthase-like"/>
    <property type="match status" value="1"/>
</dbReference>
<evidence type="ECO:0000256" key="9">
    <source>
        <dbReference type="ARBA" id="ARBA00017684"/>
    </source>
</evidence>
<dbReference type="KEGG" id="agl:PYTT_1281"/>
<dbReference type="RefSeq" id="WP_067775524.1">
    <property type="nucleotide sequence ID" value="NZ_LIGX01000022.1"/>
</dbReference>
<feature type="binding site" evidence="19">
    <location>
        <position position="253"/>
    </location>
    <ligand>
        <name>Zn(2+)</name>
        <dbReference type="ChEBI" id="CHEBI:29105"/>
    </ligand>
</feature>
<evidence type="ECO:0000256" key="2">
    <source>
        <dbReference type="ARBA" id="ARBA00001911"/>
    </source>
</evidence>
<evidence type="ECO:0000256" key="17">
    <source>
        <dbReference type="ARBA" id="ARBA00023239"/>
    </source>
</evidence>
<feature type="binding site" evidence="19">
    <location>
        <begin position="130"/>
        <end position="131"/>
    </location>
    <ligand>
        <name>NAD(+)</name>
        <dbReference type="ChEBI" id="CHEBI:57540"/>
    </ligand>
</feature>
<dbReference type="InterPro" id="IPR030960">
    <property type="entry name" value="DHQS/DOIS_N"/>
</dbReference>
<evidence type="ECO:0000256" key="6">
    <source>
        <dbReference type="ARBA" id="ARBA00004661"/>
    </source>
</evidence>
<dbReference type="GO" id="GO:0005737">
    <property type="term" value="C:cytoplasm"/>
    <property type="evidence" value="ECO:0007669"/>
    <property type="project" value="UniProtKB-SubCell"/>
</dbReference>
<comment type="catalytic activity">
    <reaction evidence="1 19">
        <text>7-phospho-2-dehydro-3-deoxy-D-arabino-heptonate = 3-dehydroquinate + phosphate</text>
        <dbReference type="Rhea" id="RHEA:21968"/>
        <dbReference type="ChEBI" id="CHEBI:32364"/>
        <dbReference type="ChEBI" id="CHEBI:43474"/>
        <dbReference type="ChEBI" id="CHEBI:58394"/>
        <dbReference type="EC" id="4.2.3.4"/>
    </reaction>
</comment>
<evidence type="ECO:0000256" key="11">
    <source>
        <dbReference type="ARBA" id="ARBA00022605"/>
    </source>
</evidence>
<evidence type="ECO:0000256" key="5">
    <source>
        <dbReference type="ARBA" id="ARBA00004496"/>
    </source>
</evidence>
<dbReference type="InterPro" id="IPR030963">
    <property type="entry name" value="DHQ_synth_fam"/>
</dbReference>
<evidence type="ECO:0000256" key="10">
    <source>
        <dbReference type="ARBA" id="ARBA00022490"/>
    </source>
</evidence>
<dbReference type="InterPro" id="IPR056179">
    <property type="entry name" value="DHQS_C"/>
</dbReference>
<feature type="domain" description="3-dehydroquinate synthase C-terminal" evidence="21">
    <location>
        <begin position="182"/>
        <end position="330"/>
    </location>
</feature>
<dbReference type="EC" id="4.2.3.4" evidence="8 19"/>
<evidence type="ECO:0000313" key="23">
    <source>
        <dbReference type="Proteomes" id="UP000176204"/>
    </source>
</evidence>
<dbReference type="CDD" id="cd08195">
    <property type="entry name" value="DHQS"/>
    <property type="match status" value="1"/>
</dbReference>
<evidence type="ECO:0000256" key="3">
    <source>
        <dbReference type="ARBA" id="ARBA00001947"/>
    </source>
</evidence>
<evidence type="ECO:0000256" key="8">
    <source>
        <dbReference type="ARBA" id="ARBA00013031"/>
    </source>
</evidence>
<dbReference type="GO" id="GO:0009423">
    <property type="term" value="P:chorismate biosynthetic process"/>
    <property type="evidence" value="ECO:0007669"/>
    <property type="project" value="UniProtKB-UniRule"/>
</dbReference>
<comment type="function">
    <text evidence="4 19">Catalyzes the conversion of 3-deoxy-D-arabino-heptulosonate 7-phosphate (DAHP) to dehydroquinate (DHQ).</text>
</comment>
<dbReference type="PIRSF" id="PIRSF001455">
    <property type="entry name" value="DHQ_synth"/>
    <property type="match status" value="1"/>
</dbReference>
<name>A0A1C7PBW7_9BACT</name>
<comment type="pathway">
    <text evidence="6 19">Metabolic intermediate biosynthesis; chorismate biosynthesis; chorismate from D-erythrose 4-phosphate and phosphoenolpyruvate: step 2/7.</text>
</comment>
<gene>
    <name evidence="19" type="primary">aroB</name>
    <name evidence="22" type="ORF">PYTT_1281</name>
</gene>
<dbReference type="FunFam" id="3.40.50.1970:FF:000007">
    <property type="entry name" value="Pentafunctional AROM polypeptide"/>
    <property type="match status" value="1"/>
</dbReference>
<evidence type="ECO:0000256" key="14">
    <source>
        <dbReference type="ARBA" id="ARBA00022833"/>
    </source>
</evidence>
<dbReference type="NCBIfam" id="TIGR01357">
    <property type="entry name" value="aroB"/>
    <property type="match status" value="1"/>
</dbReference>
<dbReference type="HAMAP" id="MF_00110">
    <property type="entry name" value="DHQ_synthase"/>
    <property type="match status" value="1"/>
</dbReference>
<evidence type="ECO:0000259" key="20">
    <source>
        <dbReference type="Pfam" id="PF01761"/>
    </source>
</evidence>
<accession>A0A1C7PBW7</accession>
<dbReference type="PANTHER" id="PTHR43622">
    <property type="entry name" value="3-DEHYDROQUINATE SYNTHASE"/>
    <property type="match status" value="1"/>
</dbReference>
<dbReference type="PANTHER" id="PTHR43622:SF7">
    <property type="entry name" value="3-DEHYDROQUINATE SYNTHASE, CHLOROPLASTIC"/>
    <property type="match status" value="1"/>
</dbReference>
<comment type="similarity">
    <text evidence="7 19">Belongs to the sugar phosphate cyclases superfamily. Dehydroquinate synthase family.</text>
</comment>
<keyword evidence="11 19" id="KW-0028">Amino-acid biosynthesis</keyword>
<reference evidence="23" key="1">
    <citation type="submission" date="2016-09" db="EMBL/GenBank/DDBJ databases">
        <authorList>
            <person name="Koehorst J."/>
        </authorList>
    </citation>
    <scope>NUCLEOTIDE SEQUENCE [LARGE SCALE GENOMIC DNA]</scope>
</reference>
<dbReference type="UniPathway" id="UPA00053">
    <property type="reaction ID" value="UER00085"/>
</dbReference>
<evidence type="ECO:0000256" key="19">
    <source>
        <dbReference type="HAMAP-Rule" id="MF_00110"/>
    </source>
</evidence>
<feature type="binding site" evidence="19">
    <location>
        <position position="143"/>
    </location>
    <ligand>
        <name>NAD(+)</name>
        <dbReference type="ChEBI" id="CHEBI:57540"/>
    </ligand>
</feature>
<dbReference type="Proteomes" id="UP000176204">
    <property type="component" value="Chromosome I"/>
</dbReference>
<evidence type="ECO:0000259" key="21">
    <source>
        <dbReference type="Pfam" id="PF24621"/>
    </source>
</evidence>
<dbReference type="EMBL" id="LT629973">
    <property type="protein sequence ID" value="SEH86205.1"/>
    <property type="molecule type" value="Genomic_DNA"/>
</dbReference>
<dbReference type="InterPro" id="IPR016037">
    <property type="entry name" value="DHQ_synth_AroB"/>
</dbReference>
<feature type="binding site" evidence="19">
    <location>
        <begin position="106"/>
        <end position="110"/>
    </location>
    <ligand>
        <name>NAD(+)</name>
        <dbReference type="ChEBI" id="CHEBI:57540"/>
    </ligand>
</feature>
<dbReference type="PATRIC" id="fig|1679444.3.peg.2899"/>
<evidence type="ECO:0000256" key="4">
    <source>
        <dbReference type="ARBA" id="ARBA00003485"/>
    </source>
</evidence>
<keyword evidence="12 19" id="KW-0479">Metal-binding</keyword>
<proteinExistence type="inferred from homology"/>
<keyword evidence="13 19" id="KW-0547">Nucleotide-binding</keyword>
<feature type="binding site" evidence="19">
    <location>
        <begin position="170"/>
        <end position="173"/>
    </location>
    <ligand>
        <name>NAD(+)</name>
        <dbReference type="ChEBI" id="CHEBI:57540"/>
    </ligand>
</feature>
<dbReference type="GO" id="GO:0008652">
    <property type="term" value="P:amino acid biosynthetic process"/>
    <property type="evidence" value="ECO:0007669"/>
    <property type="project" value="UniProtKB-KW"/>
</dbReference>
<keyword evidence="17 19" id="KW-0456">Lyase</keyword>
<dbReference type="GO" id="GO:0000166">
    <property type="term" value="F:nucleotide binding"/>
    <property type="evidence" value="ECO:0007669"/>
    <property type="project" value="UniProtKB-KW"/>
</dbReference>
<evidence type="ECO:0000256" key="13">
    <source>
        <dbReference type="ARBA" id="ARBA00022741"/>
    </source>
</evidence>
<comment type="cofactor">
    <cofactor evidence="3">
        <name>Zn(2+)</name>
        <dbReference type="ChEBI" id="CHEBI:29105"/>
    </cofactor>
</comment>
<evidence type="ECO:0000256" key="1">
    <source>
        <dbReference type="ARBA" id="ARBA00001393"/>
    </source>
</evidence>
<dbReference type="InterPro" id="IPR050071">
    <property type="entry name" value="Dehydroquinate_synthase"/>
</dbReference>
<dbReference type="Pfam" id="PF01761">
    <property type="entry name" value="DHQ_synthase"/>
    <property type="match status" value="1"/>
</dbReference>
<evidence type="ECO:0000256" key="16">
    <source>
        <dbReference type="ARBA" id="ARBA00023141"/>
    </source>
</evidence>
<dbReference type="Gene3D" id="3.40.50.1970">
    <property type="match status" value="1"/>
</dbReference>